<evidence type="ECO:0000259" key="24">
    <source>
        <dbReference type="Pfam" id="PF02932"/>
    </source>
</evidence>
<dbReference type="CDD" id="cd05819">
    <property type="entry name" value="NHL"/>
    <property type="match status" value="1"/>
</dbReference>
<dbReference type="GO" id="GO:0005230">
    <property type="term" value="F:extracellular ligand-gated monoatomic ion channel activity"/>
    <property type="evidence" value="ECO:0007669"/>
    <property type="project" value="InterPro"/>
</dbReference>
<gene>
    <name evidence="25" type="ORF">QVE165_LOCUS48649</name>
</gene>
<organism evidence="25 26">
    <name type="scientific">Adineta steineri</name>
    <dbReference type="NCBI Taxonomy" id="433720"/>
    <lineage>
        <taxon>Eukaryota</taxon>
        <taxon>Metazoa</taxon>
        <taxon>Spiralia</taxon>
        <taxon>Gnathifera</taxon>
        <taxon>Rotifera</taxon>
        <taxon>Eurotatoria</taxon>
        <taxon>Bdelloidea</taxon>
        <taxon>Adinetida</taxon>
        <taxon>Adinetidae</taxon>
        <taxon>Adineta</taxon>
    </lineage>
</organism>
<feature type="transmembrane region" description="Helical" evidence="22">
    <location>
        <begin position="548"/>
        <end position="567"/>
    </location>
</feature>
<comment type="caution">
    <text evidence="25">The sequence shown here is derived from an EMBL/GenBank/DDBJ whole genome shotgun (WGS) entry which is preliminary data.</text>
</comment>
<feature type="transmembrane region" description="Helical" evidence="22">
    <location>
        <begin position="579"/>
        <end position="596"/>
    </location>
</feature>
<keyword evidence="3" id="KW-1003">Cell membrane</keyword>
<dbReference type="Gene3D" id="2.70.170.10">
    <property type="entry name" value="Neurotransmitter-gated ion-channel ligand-binding domain"/>
    <property type="match status" value="1"/>
</dbReference>
<keyword evidence="2" id="KW-0813">Transport</keyword>
<evidence type="ECO:0000256" key="22">
    <source>
        <dbReference type="SAM" id="Phobius"/>
    </source>
</evidence>
<evidence type="ECO:0000256" key="21">
    <source>
        <dbReference type="PROSITE-ProRule" id="PRU00504"/>
    </source>
</evidence>
<keyword evidence="26" id="KW-1185">Reference proteome</keyword>
<evidence type="ECO:0000256" key="18">
    <source>
        <dbReference type="ARBA" id="ARBA00023303"/>
    </source>
</evidence>
<keyword evidence="7 22" id="KW-1133">Transmembrane helix</keyword>
<dbReference type="Pfam" id="PF02931">
    <property type="entry name" value="Neur_chan_LBD"/>
    <property type="match status" value="1"/>
</dbReference>
<proteinExistence type="inferred from homology"/>
<evidence type="ECO:0000256" key="3">
    <source>
        <dbReference type="ARBA" id="ARBA00022475"/>
    </source>
</evidence>
<dbReference type="PROSITE" id="PS51125">
    <property type="entry name" value="NHL"/>
    <property type="match status" value="1"/>
</dbReference>
<keyword evidence="14" id="KW-0325">Glycoprotein</keyword>
<dbReference type="InterPro" id="IPR011042">
    <property type="entry name" value="6-blade_b-propeller_TolB-like"/>
</dbReference>
<dbReference type="Proteomes" id="UP000663832">
    <property type="component" value="Unassembled WGS sequence"/>
</dbReference>
<feature type="domain" description="Neurotransmitter-gated ion-channel transmembrane" evidence="24">
    <location>
        <begin position="553"/>
        <end position="640"/>
    </location>
</feature>
<keyword evidence="16" id="KW-0628">Postsynaptic cell membrane</keyword>
<dbReference type="PRINTS" id="PR00253">
    <property type="entry name" value="GABAARECEPTR"/>
</dbReference>
<dbReference type="InterPro" id="IPR006201">
    <property type="entry name" value="Neur_channel"/>
</dbReference>
<dbReference type="PRINTS" id="PR01079">
    <property type="entry name" value="GABAARALPHA"/>
</dbReference>
<dbReference type="PANTHER" id="PTHR18945">
    <property type="entry name" value="NEUROTRANSMITTER GATED ION CHANNEL"/>
    <property type="match status" value="1"/>
</dbReference>
<dbReference type="InterPro" id="IPR038050">
    <property type="entry name" value="Neuro_actylchol_rec"/>
</dbReference>
<evidence type="ECO:0000256" key="10">
    <source>
        <dbReference type="ARBA" id="ARBA00023136"/>
    </source>
</evidence>
<evidence type="ECO:0000256" key="8">
    <source>
        <dbReference type="ARBA" id="ARBA00023018"/>
    </source>
</evidence>
<sequence>MRNLASIRYEDSSNENCRGRLWIVLGGLYVIILCGGILAAVILSLALPGTKKNVGPRIGNGITVAGGNRKGSLPDQLNDPHGFFVDNQSNIYVADTNNHRIVQWLPDAKYGIIVAGGNGPGSKQNQLRYPSDIWIDRYNNMYIADPGNRRVQLWTSGATSGQTVFNVTDGWSSSDYYSLYVDEVNQEIYIAARSAGQIFRYTLGSRMGVLVADGFGRGNGSHQFNYQRRFTVDRQGKIYVADKFNHRIQKWSRIYSTTQTIPTAKVETIAGITGKNGSNLNQLYNPTDVILDLLAKNIYIADYGNARVIRLPANLADSKREGVVVLNPISVNDLKNVSAILDDLLKSYDRYHRPTYGGEPDKIIVNIYVRSMSGISELDMEYSFDCFFRQRWTDTRLIYNTTSVMNYTSLPVSFQMFSKIWKPDTYFYNGQRSYIHSVPHVNRFFRIATDGTILYSQRLTIRASCIMNLRNLPLDTQHCTLLIGSFAYNSEETIYEWSNKTAVDLQNNLIMNQFSLIDATVGSRILIRENRTRSIIYVVFAFRRHVGYFLLQLYIPCVLIVFLSWVGLWLNREATNDRINLGVTTILTLIFVIIEGKKDLPKVPYITALDCFLAVCFIFVFSTLFEFAIVHYYTKARTGDLNENMRDLEDYVIRDDGTNADEHDISRNDVHLVYRPSLAPTPSINSRTSEKKSYKCYRNIRCKPAYSAFQGRALKNIFYSNSESKIDIFSRTMYPVAFFIFNFIYWAYYLHASQQQSKGEKE</sequence>
<evidence type="ECO:0000256" key="6">
    <source>
        <dbReference type="ARBA" id="ARBA00022737"/>
    </source>
</evidence>
<dbReference type="InterPro" id="IPR006029">
    <property type="entry name" value="Neurotrans-gated_channel_TM"/>
</dbReference>
<keyword evidence="5" id="KW-0732">Signal</keyword>
<evidence type="ECO:0000256" key="16">
    <source>
        <dbReference type="ARBA" id="ARBA00023257"/>
    </source>
</evidence>
<dbReference type="AlphaFoldDB" id="A0A815YD53"/>
<protein>
    <recommendedName>
        <fullName evidence="20">Gamma-aminobutyric acid receptor subunit beta</fullName>
    </recommendedName>
</protein>
<comment type="subcellular location">
    <subcellularLocation>
        <location evidence="19">Postsynaptic cell membrane</location>
        <topology evidence="19">Multi-pass membrane protein</topology>
    </subcellularLocation>
</comment>
<dbReference type="Gene3D" id="1.20.58.390">
    <property type="entry name" value="Neurotransmitter-gated ion-channel transmembrane domain"/>
    <property type="match status" value="1"/>
</dbReference>
<evidence type="ECO:0000256" key="20">
    <source>
        <dbReference type="ARBA" id="ARBA00071250"/>
    </source>
</evidence>
<evidence type="ECO:0000313" key="25">
    <source>
        <dbReference type="EMBL" id="CAF1569192.1"/>
    </source>
</evidence>
<feature type="repeat" description="NHL" evidence="21">
    <location>
        <begin position="69"/>
        <end position="107"/>
    </location>
</feature>
<dbReference type="GO" id="GO:0005254">
    <property type="term" value="F:chloride channel activity"/>
    <property type="evidence" value="ECO:0007669"/>
    <property type="project" value="UniProtKB-KW"/>
</dbReference>
<keyword evidence="17" id="KW-1071">Ligand-gated ion channel</keyword>
<dbReference type="OrthoDB" id="203862at2759"/>
<dbReference type="InterPro" id="IPR036734">
    <property type="entry name" value="Neur_chan_lig-bd_sf"/>
</dbReference>
<evidence type="ECO:0000256" key="13">
    <source>
        <dbReference type="ARBA" id="ARBA00023173"/>
    </source>
</evidence>
<keyword evidence="15" id="KW-0868">Chloride</keyword>
<comment type="similarity">
    <text evidence="1">Belongs to the ligand-gated ion channel (TC 1.A.9) family. Gamma-aminobutyric acid receptor (TC 1.A.9.5) subfamily.</text>
</comment>
<evidence type="ECO:0000256" key="2">
    <source>
        <dbReference type="ARBA" id="ARBA00022448"/>
    </source>
</evidence>
<dbReference type="InterPro" id="IPR006028">
    <property type="entry name" value="GABAA/Glycine_rcpt"/>
</dbReference>
<feature type="transmembrane region" description="Helical" evidence="22">
    <location>
        <begin position="21"/>
        <end position="47"/>
    </location>
</feature>
<evidence type="ECO:0000313" key="26">
    <source>
        <dbReference type="Proteomes" id="UP000663832"/>
    </source>
</evidence>
<keyword evidence="4 22" id="KW-0812">Transmembrane</keyword>
<evidence type="ECO:0000256" key="14">
    <source>
        <dbReference type="ARBA" id="ARBA00023180"/>
    </source>
</evidence>
<keyword evidence="13" id="KW-0869">Chloride channel</keyword>
<keyword evidence="18" id="KW-0407">Ion channel</keyword>
<dbReference type="SUPFAM" id="SSF63712">
    <property type="entry name" value="Nicotinic receptor ligand binding domain-like"/>
    <property type="match status" value="1"/>
</dbReference>
<evidence type="ECO:0000256" key="1">
    <source>
        <dbReference type="ARBA" id="ARBA00010180"/>
    </source>
</evidence>
<keyword evidence="8" id="KW-0770">Synapse</keyword>
<dbReference type="PRINTS" id="PR00252">
    <property type="entry name" value="NRIONCHANNEL"/>
</dbReference>
<dbReference type="SUPFAM" id="SSF90112">
    <property type="entry name" value="Neurotransmitter-gated ion-channel transmembrane pore"/>
    <property type="match status" value="1"/>
</dbReference>
<feature type="transmembrane region" description="Helical" evidence="22">
    <location>
        <begin position="732"/>
        <end position="751"/>
    </location>
</feature>
<dbReference type="Pfam" id="PF01436">
    <property type="entry name" value="NHL"/>
    <property type="match status" value="1"/>
</dbReference>
<dbReference type="NCBIfam" id="TIGR00860">
    <property type="entry name" value="LIC"/>
    <property type="match status" value="1"/>
</dbReference>
<dbReference type="Gene3D" id="2.120.10.30">
    <property type="entry name" value="TolB, C-terminal domain"/>
    <property type="match status" value="2"/>
</dbReference>
<evidence type="ECO:0000256" key="17">
    <source>
        <dbReference type="ARBA" id="ARBA00023286"/>
    </source>
</evidence>
<accession>A0A815YD53</accession>
<reference evidence="25" key="1">
    <citation type="submission" date="2021-02" db="EMBL/GenBank/DDBJ databases">
        <authorList>
            <person name="Nowell W R."/>
        </authorList>
    </citation>
    <scope>NUCLEOTIDE SEQUENCE</scope>
</reference>
<dbReference type="Pfam" id="PF02932">
    <property type="entry name" value="Neur_chan_memb"/>
    <property type="match status" value="1"/>
</dbReference>
<feature type="transmembrane region" description="Helical" evidence="22">
    <location>
        <begin position="608"/>
        <end position="633"/>
    </location>
</feature>
<dbReference type="GO" id="GO:0045211">
    <property type="term" value="C:postsynaptic membrane"/>
    <property type="evidence" value="ECO:0007669"/>
    <property type="project" value="UniProtKB-SubCell"/>
</dbReference>
<dbReference type="InterPro" id="IPR001390">
    <property type="entry name" value="GABAAa_rcpt"/>
</dbReference>
<evidence type="ECO:0000256" key="4">
    <source>
        <dbReference type="ARBA" id="ARBA00022692"/>
    </source>
</evidence>
<evidence type="ECO:0000256" key="15">
    <source>
        <dbReference type="ARBA" id="ARBA00023214"/>
    </source>
</evidence>
<dbReference type="CDD" id="cd19049">
    <property type="entry name" value="LGIC_TM_anion"/>
    <property type="match status" value="1"/>
</dbReference>
<evidence type="ECO:0000256" key="7">
    <source>
        <dbReference type="ARBA" id="ARBA00022989"/>
    </source>
</evidence>
<dbReference type="InterPro" id="IPR001258">
    <property type="entry name" value="NHL_repeat"/>
</dbReference>
<feature type="domain" description="Neurotransmitter-gated ion-channel ligand-binding" evidence="23">
    <location>
        <begin position="339"/>
        <end position="545"/>
    </location>
</feature>
<name>A0A815YD53_9BILA</name>
<keyword evidence="12" id="KW-0675">Receptor</keyword>
<keyword evidence="6" id="KW-0677">Repeat</keyword>
<dbReference type="GO" id="GO:0004890">
    <property type="term" value="F:GABA-A receptor activity"/>
    <property type="evidence" value="ECO:0007669"/>
    <property type="project" value="InterPro"/>
</dbReference>
<dbReference type="InterPro" id="IPR036719">
    <property type="entry name" value="Neuro-gated_channel_TM_sf"/>
</dbReference>
<evidence type="ECO:0000256" key="11">
    <source>
        <dbReference type="ARBA" id="ARBA00023157"/>
    </source>
</evidence>
<keyword evidence="10 22" id="KW-0472">Membrane</keyword>
<evidence type="ECO:0000256" key="5">
    <source>
        <dbReference type="ARBA" id="ARBA00022729"/>
    </source>
</evidence>
<dbReference type="SUPFAM" id="SSF63829">
    <property type="entry name" value="Calcium-dependent phosphotriesterase"/>
    <property type="match status" value="1"/>
</dbReference>
<dbReference type="GO" id="GO:0034707">
    <property type="term" value="C:chloride channel complex"/>
    <property type="evidence" value="ECO:0007669"/>
    <property type="project" value="UniProtKB-KW"/>
</dbReference>
<dbReference type="FunFam" id="2.70.170.10:FF:000021">
    <property type="entry name" value="Gamma-aminobutyric acid receptor isoform 3b"/>
    <property type="match status" value="1"/>
</dbReference>
<evidence type="ECO:0000256" key="12">
    <source>
        <dbReference type="ARBA" id="ARBA00023170"/>
    </source>
</evidence>
<evidence type="ECO:0000256" key="19">
    <source>
        <dbReference type="ARBA" id="ARBA00034104"/>
    </source>
</evidence>
<keyword evidence="11" id="KW-1015">Disulfide bond</keyword>
<keyword evidence="9" id="KW-0406">Ion transport</keyword>
<evidence type="ECO:0000259" key="23">
    <source>
        <dbReference type="Pfam" id="PF02931"/>
    </source>
</evidence>
<dbReference type="EMBL" id="CAJNOM010000831">
    <property type="protein sequence ID" value="CAF1569192.1"/>
    <property type="molecule type" value="Genomic_DNA"/>
</dbReference>
<evidence type="ECO:0000256" key="9">
    <source>
        <dbReference type="ARBA" id="ARBA00023065"/>
    </source>
</evidence>
<dbReference type="InterPro" id="IPR006202">
    <property type="entry name" value="Neur_chan_lig-bd"/>
</dbReference>